<evidence type="ECO:0000256" key="3">
    <source>
        <dbReference type="ARBA" id="ARBA00008695"/>
    </source>
</evidence>
<keyword evidence="10" id="KW-0325">Glycoprotein</keyword>
<dbReference type="GO" id="GO:0006506">
    <property type="term" value="P:GPI anchor biosynthetic process"/>
    <property type="evidence" value="ECO:0007669"/>
    <property type="project" value="UniProtKB-KW"/>
</dbReference>
<reference evidence="12 13" key="1">
    <citation type="submission" date="2023-12" db="EMBL/GenBank/DDBJ databases">
        <title>A high-quality genome assembly for Dillenia turbinata (Dilleniales).</title>
        <authorList>
            <person name="Chanderbali A."/>
        </authorList>
    </citation>
    <scope>NUCLEOTIDE SEQUENCE [LARGE SCALE GENOMIC DNA]</scope>
    <source>
        <strain evidence="12">LSX21</strain>
        <tissue evidence="12">Leaf</tissue>
    </source>
</reference>
<dbReference type="InterPro" id="IPR002591">
    <property type="entry name" value="Phosphodiest/P_Trfase"/>
</dbReference>
<dbReference type="PANTHER" id="PTHR23071:SF1">
    <property type="entry name" value="GPI ETHANOLAMINE PHOSPHATE TRANSFERASE 3"/>
    <property type="match status" value="1"/>
</dbReference>
<keyword evidence="6 11" id="KW-0812">Transmembrane</keyword>
<dbReference type="InterPro" id="IPR039524">
    <property type="entry name" value="PIGO/GPI13"/>
</dbReference>
<dbReference type="GO" id="GO:0005789">
    <property type="term" value="C:endoplasmic reticulum membrane"/>
    <property type="evidence" value="ECO:0007669"/>
    <property type="project" value="UniProtKB-SubCell"/>
</dbReference>
<keyword evidence="4" id="KW-0337">GPI-anchor biosynthesis</keyword>
<accession>A0AAN8VD75</accession>
<keyword evidence="9 11" id="KW-0472">Membrane</keyword>
<feature type="transmembrane region" description="Helical" evidence="11">
    <location>
        <begin position="598"/>
        <end position="618"/>
    </location>
</feature>
<evidence type="ECO:0000256" key="6">
    <source>
        <dbReference type="ARBA" id="ARBA00022692"/>
    </source>
</evidence>
<evidence type="ECO:0000256" key="1">
    <source>
        <dbReference type="ARBA" id="ARBA00004477"/>
    </source>
</evidence>
<evidence type="ECO:0000313" key="13">
    <source>
        <dbReference type="Proteomes" id="UP001370490"/>
    </source>
</evidence>
<organism evidence="12 13">
    <name type="scientific">Dillenia turbinata</name>
    <dbReference type="NCBI Taxonomy" id="194707"/>
    <lineage>
        <taxon>Eukaryota</taxon>
        <taxon>Viridiplantae</taxon>
        <taxon>Streptophyta</taxon>
        <taxon>Embryophyta</taxon>
        <taxon>Tracheophyta</taxon>
        <taxon>Spermatophyta</taxon>
        <taxon>Magnoliopsida</taxon>
        <taxon>eudicotyledons</taxon>
        <taxon>Gunneridae</taxon>
        <taxon>Pentapetalae</taxon>
        <taxon>Dilleniales</taxon>
        <taxon>Dilleniaceae</taxon>
        <taxon>Dillenia</taxon>
    </lineage>
</organism>
<evidence type="ECO:0000256" key="7">
    <source>
        <dbReference type="ARBA" id="ARBA00022824"/>
    </source>
</evidence>
<dbReference type="Proteomes" id="UP001370490">
    <property type="component" value="Unassembled WGS sequence"/>
</dbReference>
<dbReference type="InterPro" id="IPR017850">
    <property type="entry name" value="Alkaline_phosphatase_core_sf"/>
</dbReference>
<comment type="similarity">
    <text evidence="3">Belongs to the PIGG/PIGN/PIGO family. PIGO subfamily.</text>
</comment>
<evidence type="ECO:0000256" key="8">
    <source>
        <dbReference type="ARBA" id="ARBA00022989"/>
    </source>
</evidence>
<feature type="transmembrane region" description="Helical" evidence="11">
    <location>
        <begin position="12"/>
        <end position="32"/>
    </location>
</feature>
<dbReference type="CDD" id="cd16023">
    <property type="entry name" value="GPI_EPT_3"/>
    <property type="match status" value="1"/>
</dbReference>
<dbReference type="Pfam" id="PF01663">
    <property type="entry name" value="Phosphodiest"/>
    <property type="match status" value="1"/>
</dbReference>
<feature type="transmembrane region" description="Helical" evidence="11">
    <location>
        <begin position="506"/>
        <end position="525"/>
    </location>
</feature>
<dbReference type="PANTHER" id="PTHR23071">
    <property type="entry name" value="PHOSPHATIDYLINOSITOL GLYCAN"/>
    <property type="match status" value="1"/>
</dbReference>
<evidence type="ECO:0000256" key="2">
    <source>
        <dbReference type="ARBA" id="ARBA00004687"/>
    </source>
</evidence>
<feature type="transmembrane region" description="Helical" evidence="11">
    <location>
        <begin position="569"/>
        <end position="586"/>
    </location>
</feature>
<protein>
    <submittedName>
        <fullName evidence="12">Type I phosphodiesterase/nucleotide pyrophosphatase/phosphate transferase</fullName>
    </submittedName>
</protein>
<proteinExistence type="inferred from homology"/>
<feature type="transmembrane region" description="Helical" evidence="11">
    <location>
        <begin position="638"/>
        <end position="659"/>
    </location>
</feature>
<sequence>MEREQKWRYVCPFFLLMILHIAGILFFTRGFLLTRTELPHFSHCDDVLDSPCFPPQSIQLNAIRDSHQKQKQQCWTKPAIDRLVIIVLDALRFDFVAPSTFFSEIFPDTKPWMDKLKVLQRIASTERFSSKIFKAIADPPTTSLQRLKGLTTGGLPTFIDVGNSFGAPAIVEDNLLHQLVQNGKKVLMMGDDTWLQLFPYHFQESHPFPSFNVKDLDTVDNGCIEHLLPSLFREDWDVLIAHFLGVDHAGHIFGVDSIPMVEKLEQYNGVLEKVIEVLKSQSGPGGIHENTMLLVMGDHAQTVNGDHGGGSPEEVETSIFAMTFQNASSVPSYLDTSFCQLDVDGEKMCISTIQHLDFAVTVSALLGIPFPFGSIGRVNPELYALGAGTLTMEDIIAEDSPRSEKWIRDYVNVLCINSWQVKRYIDVYSSSSVIGFSAGDMLHLANKYGQIEQNWFQDIHKILLSSSESCHTELSVLEEQINSYFGFLANIAELARSKWTEFDLKMMGTGFGFILFSLFVHVVAIKRVNKPYGDSQIEDYEISLELILGGIVVAIRAFSFLSNMEEGKVATFLLATTGLLNFRYSIIRRKMRREAVGFLLLVSVLRIIEFGISKQGAGFTFMDLNVWVILGIGKNHPFWFYAAETVPVLILILLLYLFYKYSAQGTSRWTVGIVISGTILSYMLLAIYWALESNLLTLDMMLKKFNRNIIAQIIYTIGFGLLAFVGLVQFLDKKKTVVCKESFLDKAVCILCVWSPTIILLLGKQGPLVALASIAGGWCLMRLQNLGNDDKHGISGVSTFHPLPVTQWNLLAVCLFFCTGHWCAFDGLRYGAAFVGSTACCMPISISARGEERDSLHKTISSIPILWIDNNHNIYLHDDMCYNSKAASNGMGIICSQVCI</sequence>
<comment type="caution">
    <text evidence="12">The sequence shown here is derived from an EMBL/GenBank/DDBJ whole genome shotgun (WGS) entry which is preliminary data.</text>
</comment>
<evidence type="ECO:0000256" key="10">
    <source>
        <dbReference type="ARBA" id="ARBA00023180"/>
    </source>
</evidence>
<gene>
    <name evidence="12" type="ORF">RJ641_007232</name>
</gene>
<keyword evidence="7" id="KW-0256">Endoplasmic reticulum</keyword>
<keyword evidence="8 11" id="KW-1133">Transmembrane helix</keyword>
<comment type="pathway">
    <text evidence="2">Glycolipid biosynthesis; glycosylphosphatidylinositol-anchor biosynthesis.</text>
</comment>
<comment type="subcellular location">
    <subcellularLocation>
        <location evidence="1">Endoplasmic reticulum membrane</location>
        <topology evidence="1">Multi-pass membrane protein</topology>
    </subcellularLocation>
</comment>
<name>A0AAN8VD75_9MAGN</name>
<evidence type="ECO:0000313" key="12">
    <source>
        <dbReference type="EMBL" id="KAK6925513.1"/>
    </source>
</evidence>
<dbReference type="GO" id="GO:0051377">
    <property type="term" value="F:mannose-ethanolamine phosphotransferase activity"/>
    <property type="evidence" value="ECO:0007669"/>
    <property type="project" value="InterPro"/>
</dbReference>
<evidence type="ECO:0000256" key="11">
    <source>
        <dbReference type="SAM" id="Phobius"/>
    </source>
</evidence>
<feature type="transmembrane region" description="Helical" evidence="11">
    <location>
        <begin position="546"/>
        <end position="563"/>
    </location>
</feature>
<feature type="transmembrane region" description="Helical" evidence="11">
    <location>
        <begin position="671"/>
        <end position="689"/>
    </location>
</feature>
<dbReference type="InterPro" id="IPR037675">
    <property type="entry name" value="PIG-O_N"/>
</dbReference>
<dbReference type="Gene3D" id="3.40.720.10">
    <property type="entry name" value="Alkaline Phosphatase, subunit A"/>
    <property type="match status" value="1"/>
</dbReference>
<dbReference type="SUPFAM" id="SSF53649">
    <property type="entry name" value="Alkaline phosphatase-like"/>
    <property type="match status" value="1"/>
</dbReference>
<dbReference type="EMBL" id="JBAMMX010000015">
    <property type="protein sequence ID" value="KAK6925513.1"/>
    <property type="molecule type" value="Genomic_DNA"/>
</dbReference>
<evidence type="ECO:0000256" key="9">
    <source>
        <dbReference type="ARBA" id="ARBA00023136"/>
    </source>
</evidence>
<evidence type="ECO:0000256" key="5">
    <source>
        <dbReference type="ARBA" id="ARBA00022679"/>
    </source>
</evidence>
<keyword evidence="5 12" id="KW-0808">Transferase</keyword>
<feature type="transmembrane region" description="Helical" evidence="11">
    <location>
        <begin position="709"/>
        <end position="731"/>
    </location>
</feature>
<dbReference type="AlphaFoldDB" id="A0AAN8VD75"/>
<keyword evidence="13" id="KW-1185">Reference proteome</keyword>
<evidence type="ECO:0000256" key="4">
    <source>
        <dbReference type="ARBA" id="ARBA00022502"/>
    </source>
</evidence>